<keyword evidence="6 10" id="KW-1133">Transmembrane helix</keyword>
<dbReference type="InterPro" id="IPR023395">
    <property type="entry name" value="MCP_dom_sf"/>
</dbReference>
<keyword evidence="12" id="KW-1185">Reference proteome</keyword>
<sequence>MESNEITDKSLKSFTAPLFAGATAGVTVSAALYPLDTLKTRLQSPQGFYKAGGFNGVYRGLLTVVAGSMPTTALFFATYEAIKNVASPMMAPQYLPLVHMMAASVGEVLTCLIRVPIEIAKQRKQTYVGNQAKSSIGILVHAFRTGGLRNGVYRGFLPTLMRDLPIGFIEMPLWELFKKIVKERNDGNISSVESACCGSIAGCVAAVATTPLDLAKTRIMLADDHAATRKLRIAPVLTHIFAESGFRGLFAGVIPRISLFMIGGFAFFGAYETSKDIFERYFHR</sequence>
<feature type="transmembrane region" description="Helical" evidence="10">
    <location>
        <begin position="249"/>
        <end position="271"/>
    </location>
</feature>
<evidence type="ECO:0000256" key="5">
    <source>
        <dbReference type="ARBA" id="ARBA00022737"/>
    </source>
</evidence>
<evidence type="ECO:0000256" key="9">
    <source>
        <dbReference type="RuleBase" id="RU000488"/>
    </source>
</evidence>
<comment type="similarity">
    <text evidence="2 9">Belongs to the mitochondrial carrier (TC 2.A.29) family.</text>
</comment>
<feature type="repeat" description="Solcar" evidence="8">
    <location>
        <begin position="189"/>
        <end position="277"/>
    </location>
</feature>
<evidence type="ECO:0000256" key="8">
    <source>
        <dbReference type="PROSITE-ProRule" id="PRU00282"/>
    </source>
</evidence>
<keyword evidence="5" id="KW-0677">Repeat</keyword>
<evidence type="ECO:0000256" key="4">
    <source>
        <dbReference type="ARBA" id="ARBA00022692"/>
    </source>
</evidence>
<dbReference type="GO" id="GO:0016020">
    <property type="term" value="C:membrane"/>
    <property type="evidence" value="ECO:0007669"/>
    <property type="project" value="UniProtKB-SubCell"/>
</dbReference>
<reference evidence="11 12" key="1">
    <citation type="submission" date="2017-07" db="EMBL/GenBank/DDBJ databases">
        <authorList>
            <person name="Talla V."/>
            <person name="Backstrom N."/>
        </authorList>
    </citation>
    <scope>NUCLEOTIDE SEQUENCE [LARGE SCALE GENOMIC DNA]</scope>
</reference>
<feature type="transmembrane region" description="Helical" evidence="10">
    <location>
        <begin position="14"/>
        <end position="35"/>
    </location>
</feature>
<dbReference type="Pfam" id="PF00153">
    <property type="entry name" value="Mito_carr"/>
    <property type="match status" value="4"/>
</dbReference>
<accession>A0A5E4Q7B7</accession>
<evidence type="ECO:0000256" key="6">
    <source>
        <dbReference type="ARBA" id="ARBA00022989"/>
    </source>
</evidence>
<evidence type="ECO:0000313" key="12">
    <source>
        <dbReference type="Proteomes" id="UP000324832"/>
    </source>
</evidence>
<dbReference type="AlphaFoldDB" id="A0A5E4Q7B7"/>
<feature type="repeat" description="Solcar" evidence="8">
    <location>
        <begin position="94"/>
        <end position="180"/>
    </location>
</feature>
<evidence type="ECO:0008006" key="13">
    <source>
        <dbReference type="Google" id="ProtNLM"/>
    </source>
</evidence>
<dbReference type="Gene3D" id="1.50.40.10">
    <property type="entry name" value="Mitochondrial carrier domain"/>
    <property type="match status" value="2"/>
</dbReference>
<keyword evidence="3 9" id="KW-0813">Transport</keyword>
<evidence type="ECO:0000256" key="1">
    <source>
        <dbReference type="ARBA" id="ARBA00004141"/>
    </source>
</evidence>
<protein>
    <recommendedName>
        <fullName evidence="13">S-adenosylmethionine mitochondrial carrier protein</fullName>
    </recommendedName>
</protein>
<feature type="repeat" description="Solcar" evidence="8">
    <location>
        <begin position="12"/>
        <end position="85"/>
    </location>
</feature>
<evidence type="ECO:0000256" key="2">
    <source>
        <dbReference type="ARBA" id="ARBA00006375"/>
    </source>
</evidence>
<dbReference type="PANTHER" id="PTHR45667">
    <property type="entry name" value="S-ADENOSYLMETHIONINE MITOCHONDRIAL CARRIER PROTEIN"/>
    <property type="match status" value="1"/>
</dbReference>
<comment type="subcellular location">
    <subcellularLocation>
        <location evidence="1">Membrane</location>
        <topology evidence="1">Multi-pass membrane protein</topology>
    </subcellularLocation>
</comment>
<name>A0A5E4Q7B7_9NEOP</name>
<evidence type="ECO:0000313" key="11">
    <source>
        <dbReference type="EMBL" id="VVC93462.1"/>
    </source>
</evidence>
<dbReference type="PROSITE" id="PS50920">
    <property type="entry name" value="SOLCAR"/>
    <property type="match status" value="3"/>
</dbReference>
<dbReference type="InterPro" id="IPR018108">
    <property type="entry name" value="MCP_transmembrane"/>
</dbReference>
<gene>
    <name evidence="11" type="ORF">LSINAPIS_LOCUS5642</name>
</gene>
<proteinExistence type="inferred from homology"/>
<dbReference type="EMBL" id="FZQP02001659">
    <property type="protein sequence ID" value="VVC93462.1"/>
    <property type="molecule type" value="Genomic_DNA"/>
</dbReference>
<evidence type="ECO:0000256" key="3">
    <source>
        <dbReference type="ARBA" id="ARBA00022448"/>
    </source>
</evidence>
<feature type="transmembrane region" description="Helical" evidence="10">
    <location>
        <begin position="56"/>
        <end position="77"/>
    </location>
</feature>
<evidence type="ECO:0000256" key="10">
    <source>
        <dbReference type="SAM" id="Phobius"/>
    </source>
</evidence>
<dbReference type="SUPFAM" id="SSF103506">
    <property type="entry name" value="Mitochondrial carrier"/>
    <property type="match status" value="1"/>
</dbReference>
<evidence type="ECO:0000256" key="7">
    <source>
        <dbReference type="ARBA" id="ARBA00023136"/>
    </source>
</evidence>
<keyword evidence="4 8" id="KW-0812">Transmembrane</keyword>
<organism evidence="11 12">
    <name type="scientific">Leptidea sinapis</name>
    <dbReference type="NCBI Taxonomy" id="189913"/>
    <lineage>
        <taxon>Eukaryota</taxon>
        <taxon>Metazoa</taxon>
        <taxon>Ecdysozoa</taxon>
        <taxon>Arthropoda</taxon>
        <taxon>Hexapoda</taxon>
        <taxon>Insecta</taxon>
        <taxon>Pterygota</taxon>
        <taxon>Neoptera</taxon>
        <taxon>Endopterygota</taxon>
        <taxon>Lepidoptera</taxon>
        <taxon>Glossata</taxon>
        <taxon>Ditrysia</taxon>
        <taxon>Papilionoidea</taxon>
        <taxon>Pieridae</taxon>
        <taxon>Dismorphiinae</taxon>
        <taxon>Leptidea</taxon>
    </lineage>
</organism>
<feature type="transmembrane region" description="Helical" evidence="10">
    <location>
        <begin position="97"/>
        <end position="117"/>
    </location>
</feature>
<keyword evidence="7 8" id="KW-0472">Membrane</keyword>
<dbReference type="Proteomes" id="UP000324832">
    <property type="component" value="Unassembled WGS sequence"/>
</dbReference>
<dbReference type="OrthoDB" id="276989at2759"/>